<sequence>MTDRDTELNIRDGLEVLVVEDEALVAMEIEFMLEEAGHEAIASADDLESTLSAIENCEPDLALVDIQLAFGDSGLDVAKKLHERGIPVLFATGNCPGEQGRPLALGCLHKPIVDRTLRAALAAAKEKLAGREVPPLPSSVHFY</sequence>
<dbReference type="EMBL" id="JAHVAH010000001">
    <property type="protein sequence ID" value="MBW0144363.1"/>
    <property type="molecule type" value="Genomic_DNA"/>
</dbReference>
<comment type="caution">
    <text evidence="4">The sequence shown here is derived from an EMBL/GenBank/DDBJ whole genome shotgun (WGS) entry which is preliminary data.</text>
</comment>
<protein>
    <submittedName>
        <fullName evidence="4">Response regulator</fullName>
    </submittedName>
</protein>
<keyword evidence="5" id="KW-1185">Reference proteome</keyword>
<name>A0ABS6V487_9SPHN</name>
<dbReference type="PANTHER" id="PTHR44591:SF24">
    <property type="entry name" value="PROTEIN-GLUTAMATE METHYLESTERASE_PROTEIN-GLUTAMINE GLUTAMINASE 1"/>
    <property type="match status" value="1"/>
</dbReference>
<evidence type="ECO:0000313" key="5">
    <source>
        <dbReference type="Proteomes" id="UP000698028"/>
    </source>
</evidence>
<evidence type="ECO:0000313" key="4">
    <source>
        <dbReference type="EMBL" id="MBW0144363.1"/>
    </source>
</evidence>
<feature type="domain" description="Response regulatory" evidence="3">
    <location>
        <begin position="15"/>
        <end position="125"/>
    </location>
</feature>
<keyword evidence="1 2" id="KW-0597">Phosphoprotein</keyword>
<feature type="modified residue" description="4-aspartylphosphate" evidence="2">
    <location>
        <position position="65"/>
    </location>
</feature>
<evidence type="ECO:0000256" key="2">
    <source>
        <dbReference type="PROSITE-ProRule" id="PRU00169"/>
    </source>
</evidence>
<dbReference type="InterPro" id="IPR001789">
    <property type="entry name" value="Sig_transdc_resp-reg_receiver"/>
</dbReference>
<organism evidence="4 5">
    <name type="scientific">Sphingomicrobium clamense</name>
    <dbReference type="NCBI Taxonomy" id="2851013"/>
    <lineage>
        <taxon>Bacteria</taxon>
        <taxon>Pseudomonadati</taxon>
        <taxon>Pseudomonadota</taxon>
        <taxon>Alphaproteobacteria</taxon>
        <taxon>Sphingomonadales</taxon>
        <taxon>Sphingomonadaceae</taxon>
        <taxon>Sphingomicrobium</taxon>
    </lineage>
</organism>
<gene>
    <name evidence="4" type="ORF">KTQ36_03530</name>
</gene>
<evidence type="ECO:0000256" key="1">
    <source>
        <dbReference type="ARBA" id="ARBA00022553"/>
    </source>
</evidence>
<reference evidence="4 5" key="1">
    <citation type="submission" date="2021-07" db="EMBL/GenBank/DDBJ databases">
        <title>The draft genome sequence of Sphingomicrobium sp. B8.</title>
        <authorList>
            <person name="Mu L."/>
        </authorList>
    </citation>
    <scope>NUCLEOTIDE SEQUENCE [LARGE SCALE GENOMIC DNA]</scope>
    <source>
        <strain evidence="4 5">B8</strain>
    </source>
</reference>
<dbReference type="InterPro" id="IPR050595">
    <property type="entry name" value="Bact_response_regulator"/>
</dbReference>
<dbReference type="Pfam" id="PF00072">
    <property type="entry name" value="Response_reg"/>
    <property type="match status" value="1"/>
</dbReference>
<dbReference type="PANTHER" id="PTHR44591">
    <property type="entry name" value="STRESS RESPONSE REGULATOR PROTEIN 1"/>
    <property type="match status" value="1"/>
</dbReference>
<dbReference type="Proteomes" id="UP000698028">
    <property type="component" value="Unassembled WGS sequence"/>
</dbReference>
<dbReference type="RefSeq" id="WP_218632365.1">
    <property type="nucleotide sequence ID" value="NZ_JAHVAH010000001.1"/>
</dbReference>
<dbReference type="PROSITE" id="PS50110">
    <property type="entry name" value="RESPONSE_REGULATORY"/>
    <property type="match status" value="1"/>
</dbReference>
<proteinExistence type="predicted"/>
<evidence type="ECO:0000259" key="3">
    <source>
        <dbReference type="PROSITE" id="PS50110"/>
    </source>
</evidence>
<dbReference type="SMART" id="SM00448">
    <property type="entry name" value="REC"/>
    <property type="match status" value="1"/>
</dbReference>
<accession>A0ABS6V487</accession>